<evidence type="ECO:0000256" key="6">
    <source>
        <dbReference type="ARBA" id="ARBA00022576"/>
    </source>
</evidence>
<dbReference type="InterPro" id="IPR035490">
    <property type="entry name" value="GlmS/FrlB_SIS"/>
</dbReference>
<dbReference type="FunFam" id="3.40.50.10490:FF:000001">
    <property type="entry name" value="Glutamine--fructose-6-phosphate aminotransferase [isomerizing]"/>
    <property type="match status" value="1"/>
</dbReference>
<feature type="domain" description="SIS" evidence="12">
    <location>
        <begin position="286"/>
        <end position="426"/>
    </location>
</feature>
<sequence>MCGIVGYIGSQEASPILIEGLRTLEYRGYDSSGIAVFDHKLNMVKSKGRLINLEDKLKVEDLQGVLGIGHTRWATHGEPSDHNAHPHMNESGTIALVHNGIIENYISLKEELIEKGYRFISETDTEIAVQLIDLYYKEDNNLLEAVIAALHRIEGSFALAVVAEEEPDKIIATRKDSPLVLGIGDGENFIASDVPAILRHTRKVYFIEDYEIAVVTKDDIVIMDMDQKRIKREIFNVTWDIQAAEKAGYEHFMLKEIYEQPKVIRDTLTPRLPMDQDDVYLDGINLEKEVLEKITRIYVIACGTAYYSGLIGKELIEKYARIPVIAEVASEFRYKDPILDENTLMIVVSQSGETADTLAALRMAKKAGAHVLGVVNAVGSSISREADDVLYTWAGPEIAVASTKAYSAQLCAMYLISMKISLVLGKLSTEEFRELRAALYQLPSQVEHILENANLIEAMAKKHVNMKNVFYIGRGLDYAVAMEGALKIKEIAYLHAEPYPAGELKHGPIALIEEGSLLMGLLGQESLFDKTVSNIKEVKARGASIMAIAMEGNKEVEQVAEDVIYIPRTHWSLVPLLENIPQQLFAYYIAKNLGHDIDKPRNLAKSVTVE</sequence>
<dbReference type="FunFam" id="3.60.20.10:FF:000006">
    <property type="entry name" value="Glutamine--fructose-6-phosphate aminotransferase [isomerizing]"/>
    <property type="match status" value="1"/>
</dbReference>
<dbReference type="InterPro" id="IPR035466">
    <property type="entry name" value="GlmS/AgaS_SIS"/>
</dbReference>
<dbReference type="Pfam" id="PF01380">
    <property type="entry name" value="SIS"/>
    <property type="match status" value="2"/>
</dbReference>
<dbReference type="OrthoDB" id="106547at2"/>
<dbReference type="GO" id="GO:0004360">
    <property type="term" value="F:glutamine-fructose-6-phosphate transaminase (isomerizing) activity"/>
    <property type="evidence" value="ECO:0007669"/>
    <property type="project" value="UniProtKB-UniRule"/>
</dbReference>
<dbReference type="EMBL" id="LR130778">
    <property type="protein sequence ID" value="VDN47390.1"/>
    <property type="molecule type" value="Genomic_DNA"/>
</dbReference>
<dbReference type="KEGG" id="cbar:PATL70BA_1505"/>
<dbReference type="InterPro" id="IPR017932">
    <property type="entry name" value="GATase_2_dom"/>
</dbReference>
<comment type="subunit">
    <text evidence="10">Homodimer.</text>
</comment>
<gene>
    <name evidence="10 13" type="primary">glmS</name>
    <name evidence="13" type="ORF">PATL70BA_1505</name>
</gene>
<evidence type="ECO:0000256" key="8">
    <source>
        <dbReference type="ARBA" id="ARBA00022737"/>
    </source>
</evidence>
<dbReference type="GO" id="GO:0006047">
    <property type="term" value="P:UDP-N-acetylglucosamine metabolic process"/>
    <property type="evidence" value="ECO:0007669"/>
    <property type="project" value="TreeGrafter"/>
</dbReference>
<feature type="active site" description="For Fru-6P isomerization activity" evidence="10">
    <location>
        <position position="605"/>
    </location>
</feature>
<dbReference type="RefSeq" id="WP_125136708.1">
    <property type="nucleotide sequence ID" value="NZ_LR130778.1"/>
</dbReference>
<keyword evidence="7 10" id="KW-0808">Transferase</keyword>
<reference evidence="13 14" key="1">
    <citation type="submission" date="2018-09" db="EMBL/GenBank/DDBJ databases">
        <authorList>
            <person name="Postec A."/>
        </authorList>
    </citation>
    <scope>NUCLEOTIDE SEQUENCE [LARGE SCALE GENOMIC DNA]</scope>
    <source>
        <strain evidence="13">70B-A</strain>
    </source>
</reference>
<evidence type="ECO:0000256" key="3">
    <source>
        <dbReference type="ARBA" id="ARBA00012916"/>
    </source>
</evidence>
<evidence type="ECO:0000256" key="7">
    <source>
        <dbReference type="ARBA" id="ARBA00022679"/>
    </source>
</evidence>
<evidence type="ECO:0000256" key="5">
    <source>
        <dbReference type="ARBA" id="ARBA00022490"/>
    </source>
</evidence>
<dbReference type="NCBIfam" id="TIGR01135">
    <property type="entry name" value="glmS"/>
    <property type="match status" value="1"/>
</dbReference>
<dbReference type="Proteomes" id="UP000279029">
    <property type="component" value="Chromosome"/>
</dbReference>
<dbReference type="InterPro" id="IPR046348">
    <property type="entry name" value="SIS_dom_sf"/>
</dbReference>
<keyword evidence="8" id="KW-0677">Repeat</keyword>
<dbReference type="PROSITE" id="PS51278">
    <property type="entry name" value="GATASE_TYPE_2"/>
    <property type="match status" value="1"/>
</dbReference>
<dbReference type="SUPFAM" id="SSF56235">
    <property type="entry name" value="N-terminal nucleophile aminohydrolases (Ntn hydrolases)"/>
    <property type="match status" value="1"/>
</dbReference>
<comment type="function">
    <text evidence="10">Catalyzes the first step in hexosamine metabolism, converting fructose-6P into glucosamine-6P using glutamine as a nitrogen source.</text>
</comment>
<keyword evidence="14" id="KW-1185">Reference proteome</keyword>
<dbReference type="GO" id="GO:0006487">
    <property type="term" value="P:protein N-linked glycosylation"/>
    <property type="evidence" value="ECO:0007669"/>
    <property type="project" value="TreeGrafter"/>
</dbReference>
<accession>A0A3P7P1L7</accession>
<dbReference type="InterPro" id="IPR001347">
    <property type="entry name" value="SIS_dom"/>
</dbReference>
<dbReference type="PANTHER" id="PTHR10937">
    <property type="entry name" value="GLUCOSAMINE--FRUCTOSE-6-PHOSPHATE AMINOTRANSFERASE, ISOMERIZING"/>
    <property type="match status" value="1"/>
</dbReference>
<comment type="subcellular location">
    <subcellularLocation>
        <location evidence="2 10">Cytoplasm</location>
    </subcellularLocation>
</comment>
<dbReference type="CDD" id="cd05009">
    <property type="entry name" value="SIS_GlmS_GlmD_2"/>
    <property type="match status" value="1"/>
</dbReference>
<evidence type="ECO:0000256" key="2">
    <source>
        <dbReference type="ARBA" id="ARBA00004496"/>
    </source>
</evidence>
<evidence type="ECO:0000256" key="4">
    <source>
        <dbReference type="ARBA" id="ARBA00016090"/>
    </source>
</evidence>
<feature type="domain" description="Glutamine amidotransferase type-2" evidence="11">
    <location>
        <begin position="2"/>
        <end position="218"/>
    </location>
</feature>
<keyword evidence="6 10" id="KW-0032">Aminotransferase</keyword>
<dbReference type="PANTHER" id="PTHR10937:SF0">
    <property type="entry name" value="GLUTAMINE--FRUCTOSE-6-PHOSPHATE TRANSAMINASE (ISOMERIZING)"/>
    <property type="match status" value="1"/>
</dbReference>
<name>A0A3P7P1L7_9FIRM</name>
<dbReference type="EC" id="2.6.1.16" evidence="3 10"/>
<dbReference type="CDD" id="cd00714">
    <property type="entry name" value="GFAT"/>
    <property type="match status" value="1"/>
</dbReference>
<evidence type="ECO:0000256" key="10">
    <source>
        <dbReference type="HAMAP-Rule" id="MF_00164"/>
    </source>
</evidence>
<feature type="active site" description="Nucleophile; for GATase activity" evidence="10">
    <location>
        <position position="2"/>
    </location>
</feature>
<evidence type="ECO:0000259" key="11">
    <source>
        <dbReference type="PROSITE" id="PS51278"/>
    </source>
</evidence>
<evidence type="ECO:0000313" key="13">
    <source>
        <dbReference type="EMBL" id="VDN47390.1"/>
    </source>
</evidence>
<comment type="catalytic activity">
    <reaction evidence="1 10">
        <text>D-fructose 6-phosphate + L-glutamine = D-glucosamine 6-phosphate + L-glutamate</text>
        <dbReference type="Rhea" id="RHEA:13237"/>
        <dbReference type="ChEBI" id="CHEBI:29985"/>
        <dbReference type="ChEBI" id="CHEBI:58359"/>
        <dbReference type="ChEBI" id="CHEBI:58725"/>
        <dbReference type="ChEBI" id="CHEBI:61527"/>
        <dbReference type="EC" id="2.6.1.16"/>
    </reaction>
</comment>
<dbReference type="NCBIfam" id="NF001484">
    <property type="entry name" value="PRK00331.1"/>
    <property type="match status" value="1"/>
</dbReference>
<dbReference type="GO" id="GO:0005975">
    <property type="term" value="P:carbohydrate metabolic process"/>
    <property type="evidence" value="ECO:0007669"/>
    <property type="project" value="UniProtKB-UniRule"/>
</dbReference>
<dbReference type="GO" id="GO:0005829">
    <property type="term" value="C:cytosol"/>
    <property type="evidence" value="ECO:0007669"/>
    <property type="project" value="TreeGrafter"/>
</dbReference>
<feature type="domain" description="SIS" evidence="12">
    <location>
        <begin position="455"/>
        <end position="600"/>
    </location>
</feature>
<evidence type="ECO:0000256" key="1">
    <source>
        <dbReference type="ARBA" id="ARBA00001031"/>
    </source>
</evidence>
<dbReference type="CDD" id="cd05008">
    <property type="entry name" value="SIS_GlmS_GlmD_1"/>
    <property type="match status" value="1"/>
</dbReference>
<dbReference type="Pfam" id="PF13522">
    <property type="entry name" value="GATase_6"/>
    <property type="match status" value="1"/>
</dbReference>
<organism evidence="13 14">
    <name type="scientific">Petrocella atlantisensis</name>
    <dbReference type="NCBI Taxonomy" id="2173034"/>
    <lineage>
        <taxon>Bacteria</taxon>
        <taxon>Bacillati</taxon>
        <taxon>Bacillota</taxon>
        <taxon>Clostridia</taxon>
        <taxon>Lachnospirales</taxon>
        <taxon>Vallitaleaceae</taxon>
        <taxon>Petrocella</taxon>
    </lineage>
</organism>
<dbReference type="InterPro" id="IPR047084">
    <property type="entry name" value="GFAT_N"/>
</dbReference>
<keyword evidence="5 10" id="KW-0963">Cytoplasm</keyword>
<dbReference type="GO" id="GO:0097367">
    <property type="term" value="F:carbohydrate derivative binding"/>
    <property type="evidence" value="ECO:0007669"/>
    <property type="project" value="InterPro"/>
</dbReference>
<dbReference type="HAMAP" id="MF_00164">
    <property type="entry name" value="GlmS"/>
    <property type="match status" value="1"/>
</dbReference>
<dbReference type="InterPro" id="IPR029055">
    <property type="entry name" value="Ntn_hydrolases_N"/>
</dbReference>
<proteinExistence type="inferred from homology"/>
<dbReference type="AlphaFoldDB" id="A0A3P7P1L7"/>
<keyword evidence="9" id="KW-0315">Glutamine amidotransferase</keyword>
<evidence type="ECO:0000313" key="14">
    <source>
        <dbReference type="Proteomes" id="UP000279029"/>
    </source>
</evidence>
<dbReference type="SUPFAM" id="SSF53697">
    <property type="entry name" value="SIS domain"/>
    <property type="match status" value="1"/>
</dbReference>
<evidence type="ECO:0000256" key="9">
    <source>
        <dbReference type="ARBA" id="ARBA00022962"/>
    </source>
</evidence>
<dbReference type="InterPro" id="IPR005855">
    <property type="entry name" value="GFAT"/>
</dbReference>
<protein>
    <recommendedName>
        <fullName evidence="4 10">Glutamine--fructose-6-phosphate aminotransferase [isomerizing]</fullName>
        <ecNumber evidence="3 10">2.6.1.16</ecNumber>
    </recommendedName>
    <alternativeName>
        <fullName evidence="10">D-fructose-6-phosphate amidotransferase</fullName>
    </alternativeName>
    <alternativeName>
        <fullName evidence="10">GFAT</fullName>
    </alternativeName>
    <alternativeName>
        <fullName evidence="10">Glucosamine-6-phosphate synthase</fullName>
    </alternativeName>
    <alternativeName>
        <fullName evidence="10">Hexosephosphate aminotransferase</fullName>
    </alternativeName>
    <alternativeName>
        <fullName evidence="10">L-glutamine--D-fructose-6-phosphate amidotransferase</fullName>
    </alternativeName>
</protein>
<dbReference type="PROSITE" id="PS51464">
    <property type="entry name" value="SIS"/>
    <property type="match status" value="2"/>
</dbReference>
<dbReference type="Gene3D" id="3.60.20.10">
    <property type="entry name" value="Glutamine Phosphoribosylpyrophosphate, subunit 1, domain 1"/>
    <property type="match status" value="1"/>
</dbReference>
<evidence type="ECO:0000259" key="12">
    <source>
        <dbReference type="PROSITE" id="PS51464"/>
    </source>
</evidence>
<dbReference type="GO" id="GO:0006002">
    <property type="term" value="P:fructose 6-phosphate metabolic process"/>
    <property type="evidence" value="ECO:0007669"/>
    <property type="project" value="TreeGrafter"/>
</dbReference>
<dbReference type="Gene3D" id="3.40.50.10490">
    <property type="entry name" value="Glucose-6-phosphate isomerase like protein, domain 1"/>
    <property type="match status" value="2"/>
</dbReference>
<feature type="initiator methionine" description="Removed" evidence="10">
    <location>
        <position position="1"/>
    </location>
</feature>